<dbReference type="InterPro" id="IPR016528">
    <property type="entry name" value="VPS11"/>
</dbReference>
<evidence type="ECO:0000313" key="14">
    <source>
        <dbReference type="EMBL" id="KAL3231028.1"/>
    </source>
</evidence>
<dbReference type="SUPFAM" id="SSF50978">
    <property type="entry name" value="WD40 repeat-like"/>
    <property type="match status" value="1"/>
</dbReference>
<accession>A0ABR4NRZ5</accession>
<evidence type="ECO:0000313" key="15">
    <source>
        <dbReference type="Proteomes" id="UP001623330"/>
    </source>
</evidence>
<comment type="caution">
    <text evidence="14">The sequence shown here is derived from an EMBL/GenBank/DDBJ whole genome shotgun (WGS) entry which is preliminary data.</text>
</comment>
<keyword evidence="5" id="KW-0862">Zinc</keyword>
<dbReference type="InterPro" id="IPR024763">
    <property type="entry name" value="VPS11_C"/>
</dbReference>
<dbReference type="Pfam" id="PF12451">
    <property type="entry name" value="VPS11_C"/>
    <property type="match status" value="1"/>
</dbReference>
<dbReference type="Pfam" id="PF23356">
    <property type="entry name" value="TPR_PEP5_VPS11"/>
    <property type="match status" value="1"/>
</dbReference>
<feature type="coiled-coil region" evidence="12">
    <location>
        <begin position="877"/>
        <end position="911"/>
    </location>
</feature>
<dbReference type="InterPro" id="IPR057307">
    <property type="entry name" value="PEP5_VPS11_N"/>
</dbReference>
<dbReference type="EC" id="2.3.2.27" evidence="9"/>
<name>A0ABR4NRZ5_9SACH</name>
<organism evidence="14 15">
    <name type="scientific">Nakaseomyces bracarensis</name>
    <dbReference type="NCBI Taxonomy" id="273131"/>
    <lineage>
        <taxon>Eukaryota</taxon>
        <taxon>Fungi</taxon>
        <taxon>Dikarya</taxon>
        <taxon>Ascomycota</taxon>
        <taxon>Saccharomycotina</taxon>
        <taxon>Saccharomycetes</taxon>
        <taxon>Saccharomycetales</taxon>
        <taxon>Saccharomycetaceae</taxon>
        <taxon>Nakaseomyces</taxon>
    </lineage>
</organism>
<evidence type="ECO:0000256" key="11">
    <source>
        <dbReference type="PROSITE-ProRule" id="PRU01006"/>
    </source>
</evidence>
<keyword evidence="12" id="KW-0175">Coiled coil</keyword>
<evidence type="ECO:0000256" key="1">
    <source>
        <dbReference type="ARBA" id="ARBA00007070"/>
    </source>
</evidence>
<keyword evidence="9" id="KW-0926">Vacuole</keyword>
<evidence type="ECO:0000256" key="12">
    <source>
        <dbReference type="SAM" id="Coils"/>
    </source>
</evidence>
<sequence>MSLESWRQFQFYDNVPIRDPLTGGDTLLFSDPTLSAAAVVNDDLMFIAVNAIYIRYISIKNAKIVHEFKAFGDGFQISYMRVVANKFLVAIGEKVGSPSQIKIYDIAKLPDNEFSFHSMVEVKNSENTFPISTVCISTDLNYIVVGFINGKIILVKGDLSRDRGAQQRVLYEDPTREPLTTLFLNADNTYCFASTTSKILLFNITKRNRGNPDLILNNSAGLALNCGYYSGTSDEFICCLDNVIEFYHDNGEKHNLPLNIKNVKKVIALSRTELLIVYEEEHEKSTSLNFDSGSTNIVNKIAILDLENSVMSYSYYTTSNIIDIFYITDKETNLIYLLTSDGLLIRLTNKSLSEKIEIVIDKELFPFALQLAHDNHLDDKSIQEIHKRYGDYLFNKNMKSEATKEYINCIDILDISETISKIGSEDISNTEGLRDLADFLQALVKRGDCNEDCVTLLLTVFIKLQDTEEMLSFINNFRRNGQYVEDDSFTDLTDDEYFYEDKKLFDLELILTLLIDSKYYRLAYLLANKFSRTAEPVVEILLVTLNDTEMTLRYIKSLSIDDILRILIKFAKKLLTVAPNETNLLLIDVFTGKYKPIKYDADLDSITSGRESSPDEKQPVFYSYKTFFNYMNPLSDRASILSGNTSNEVTENNDQPTYHPPKPSLVFNAFLSKPFQFVVFLEACLDSYNKFEGFDNDKQEILTTLYDLYLSLANEDVQERKAEWKRKANQIYEESNTLLARRSKESKDLRSDVDNSLMMLISHMNNVKITERVNNGKGSSSEKYDTSIIDQFRELIITGDALDCFSFYEANAEKEKELYPIALKYFVSRKEVLNSIGGEEILKTKVLKNIIENRTMNLLDILKLMSSSDFISYGVIKDFLLDHIEEEERDIKHANKLIESYQSELETKQNRLEELLDPNHEENIQIKDAKCHSCQTSLELSIVYFKCGHIYHQRCLNGEQDPKVSDTILFKCPKCIIDIETSNRKLESQKELSMKREVLDVAFESIGPNADRFKVISEFIGKGGLDTTYTIP</sequence>
<dbReference type="PANTHER" id="PTHR23323">
    <property type="entry name" value="VACUOLAR PROTEIN SORTING-ASSOCIATED PROTEIN"/>
    <property type="match status" value="1"/>
</dbReference>
<evidence type="ECO:0000256" key="5">
    <source>
        <dbReference type="ARBA" id="ARBA00022833"/>
    </source>
</evidence>
<evidence type="ECO:0000256" key="10">
    <source>
        <dbReference type="PROSITE-ProRule" id="PRU00175"/>
    </source>
</evidence>
<comment type="subcellular location">
    <subcellularLocation>
        <location evidence="8">Endomembrane system</location>
        <topology evidence="8">Peripheral membrane protein</topology>
        <orientation evidence="8">Cytoplasmic side</orientation>
    </subcellularLocation>
    <subcellularLocation>
        <location evidence="9">Vacuole membrane</location>
        <topology evidence="9">Peripheral membrane protein</topology>
        <orientation evidence="9">Cytoplasmic side</orientation>
    </subcellularLocation>
</comment>
<dbReference type="EMBL" id="JBEVYD010000008">
    <property type="protein sequence ID" value="KAL3231028.1"/>
    <property type="molecule type" value="Genomic_DNA"/>
</dbReference>
<dbReference type="InterPro" id="IPR057308">
    <property type="entry name" value="CHCR_PEP5_VPS11"/>
</dbReference>
<keyword evidence="2 9" id="KW-0813">Transport</keyword>
<keyword evidence="7 9" id="KW-0472">Membrane</keyword>
<dbReference type="Proteomes" id="UP001623330">
    <property type="component" value="Unassembled WGS sequence"/>
</dbReference>
<evidence type="ECO:0000256" key="4">
    <source>
        <dbReference type="ARBA" id="ARBA00022771"/>
    </source>
</evidence>
<keyword evidence="3" id="KW-0479">Metal-binding</keyword>
<keyword evidence="4 10" id="KW-0863">Zinc-finger</keyword>
<feature type="domain" description="RING-type" evidence="13">
    <location>
        <begin position="931"/>
        <end position="975"/>
    </location>
</feature>
<gene>
    <name evidence="14" type="ORF">RNJ44_00667</name>
</gene>
<dbReference type="PROSITE" id="PS50236">
    <property type="entry name" value="CHCR"/>
    <property type="match status" value="1"/>
</dbReference>
<dbReference type="InterPro" id="IPR013083">
    <property type="entry name" value="Znf_RING/FYVE/PHD"/>
</dbReference>
<evidence type="ECO:0000256" key="7">
    <source>
        <dbReference type="ARBA" id="ARBA00023136"/>
    </source>
</evidence>
<comment type="similarity">
    <text evidence="1 9">Belongs to the VPS11 family.</text>
</comment>
<keyword evidence="9" id="KW-0833">Ubl conjugation pathway</keyword>
<keyword evidence="15" id="KW-1185">Reference proteome</keyword>
<evidence type="ECO:0000256" key="6">
    <source>
        <dbReference type="ARBA" id="ARBA00022927"/>
    </source>
</evidence>
<dbReference type="Pfam" id="PF17122">
    <property type="entry name" value="zf-C3H2C3"/>
    <property type="match status" value="1"/>
</dbReference>
<evidence type="ECO:0000259" key="13">
    <source>
        <dbReference type="PROSITE" id="PS50089"/>
    </source>
</evidence>
<reference evidence="14 15" key="1">
    <citation type="submission" date="2024-05" db="EMBL/GenBank/DDBJ databases">
        <title>Long read based assembly of the Candida bracarensis genome reveals expanded adhesin content.</title>
        <authorList>
            <person name="Marcet-Houben M."/>
            <person name="Ksiezopolska E."/>
            <person name="Gabaldon T."/>
        </authorList>
    </citation>
    <scope>NUCLEOTIDE SEQUENCE [LARGE SCALE GENOMIC DNA]</scope>
    <source>
        <strain evidence="14 15">CBM6</strain>
    </source>
</reference>
<dbReference type="CDD" id="cd16688">
    <property type="entry name" value="RING-H2_Vps11"/>
    <property type="match status" value="1"/>
</dbReference>
<dbReference type="SUPFAM" id="SSF57850">
    <property type="entry name" value="RING/U-box"/>
    <property type="match status" value="1"/>
</dbReference>
<evidence type="ECO:0000256" key="8">
    <source>
        <dbReference type="ARBA" id="ARBA00029433"/>
    </source>
</evidence>
<dbReference type="PROSITE" id="PS50089">
    <property type="entry name" value="ZF_RING_2"/>
    <property type="match status" value="1"/>
</dbReference>
<dbReference type="Pfam" id="PF23341">
    <property type="entry name" value="PEP5_VPS11_N"/>
    <property type="match status" value="1"/>
</dbReference>
<comment type="catalytic activity">
    <reaction evidence="9">
        <text>S-ubiquitinyl-[E2 ubiquitin-conjugating enzyme]-L-cysteine + [acceptor protein]-L-lysine = [E2 ubiquitin-conjugating enzyme]-L-cysteine + N(6)-ubiquitinyl-[acceptor protein]-L-lysine.</text>
        <dbReference type="EC" id="2.3.2.27"/>
    </reaction>
</comment>
<proteinExistence type="inferred from homology"/>
<evidence type="ECO:0000256" key="2">
    <source>
        <dbReference type="ARBA" id="ARBA00022448"/>
    </source>
</evidence>
<dbReference type="PANTHER" id="PTHR23323:SF24">
    <property type="entry name" value="VACUOLAR PROTEIN SORTING-ASSOCIATED PROTEIN 11 HOMOLOG"/>
    <property type="match status" value="1"/>
</dbReference>
<dbReference type="InterPro" id="IPR000547">
    <property type="entry name" value="Clathrin_H-chain/VPS_repeat"/>
</dbReference>
<dbReference type="Gene3D" id="3.30.40.10">
    <property type="entry name" value="Zinc/RING finger domain, C3HC4 (zinc finger)"/>
    <property type="match status" value="1"/>
</dbReference>
<dbReference type="PIRSF" id="PIRSF007860">
    <property type="entry name" value="VPS11"/>
    <property type="match status" value="1"/>
</dbReference>
<keyword evidence="9" id="KW-0808">Transferase</keyword>
<feature type="repeat" description="CHCR" evidence="11">
    <location>
        <begin position="406"/>
        <end position="583"/>
    </location>
</feature>
<protein>
    <recommendedName>
        <fullName evidence="9">E3 ubiquitin-protein ligase PEP5</fullName>
        <ecNumber evidence="9">2.3.2.27</ecNumber>
    </recommendedName>
</protein>
<keyword evidence="6 9" id="KW-0653">Protein transport</keyword>
<dbReference type="InterPro" id="IPR036322">
    <property type="entry name" value="WD40_repeat_dom_sf"/>
</dbReference>
<evidence type="ECO:0000256" key="3">
    <source>
        <dbReference type="ARBA" id="ARBA00022723"/>
    </source>
</evidence>
<evidence type="ECO:0000256" key="9">
    <source>
        <dbReference type="PIRNR" id="PIRNR007860"/>
    </source>
</evidence>
<comment type="subunit">
    <text evidence="9">Component of the homotypic vacuole fusion and vacuole protein sorting (HOPS) complex. Component of the class C core vacuole/endosome tethering (CORVET) complex.</text>
</comment>
<dbReference type="InterPro" id="IPR001841">
    <property type="entry name" value="Znf_RING"/>
</dbReference>